<reference evidence="6 7" key="1">
    <citation type="journal article" date="2016" name="Nat. Commun.">
        <title>Thousands of microbial genomes shed light on interconnected biogeochemical processes in an aquifer system.</title>
        <authorList>
            <person name="Anantharaman K."/>
            <person name="Brown C.T."/>
            <person name="Hug L.A."/>
            <person name="Sharon I."/>
            <person name="Castelle C.J."/>
            <person name="Probst A.J."/>
            <person name="Thomas B.C."/>
            <person name="Singh A."/>
            <person name="Wilkins M.J."/>
            <person name="Karaoz U."/>
            <person name="Brodie E.L."/>
            <person name="Williams K.H."/>
            <person name="Hubbard S.S."/>
            <person name="Banfield J.F."/>
        </authorList>
    </citation>
    <scope>NUCLEOTIDE SEQUENCE [LARGE SCALE GENOMIC DNA]</scope>
</reference>
<proteinExistence type="predicted"/>
<evidence type="ECO:0000256" key="2">
    <source>
        <dbReference type="ARBA" id="ARBA00022723"/>
    </source>
</evidence>
<evidence type="ECO:0000256" key="1">
    <source>
        <dbReference type="ARBA" id="ARBA00022691"/>
    </source>
</evidence>
<gene>
    <name evidence="6" type="ORF">A3J64_01765</name>
</gene>
<dbReference type="InterPro" id="IPR058240">
    <property type="entry name" value="rSAM_sf"/>
</dbReference>
<dbReference type="InterPro" id="IPR013785">
    <property type="entry name" value="Aldolase_TIM"/>
</dbReference>
<dbReference type="SFLD" id="SFLDS00029">
    <property type="entry name" value="Radical_SAM"/>
    <property type="match status" value="1"/>
</dbReference>
<evidence type="ECO:0000259" key="5">
    <source>
        <dbReference type="PROSITE" id="PS51918"/>
    </source>
</evidence>
<dbReference type="PANTHER" id="PTHR11228:SF34">
    <property type="entry name" value="TUNGSTEN-CONTAINING ALDEHYDE FERREDOXIN OXIDOREDUCTASE COFACTOR MODIFYING PROTEIN"/>
    <property type="match status" value="1"/>
</dbReference>
<evidence type="ECO:0000313" key="7">
    <source>
        <dbReference type="Proteomes" id="UP000177061"/>
    </source>
</evidence>
<keyword evidence="3" id="KW-0408">Iron</keyword>
<accession>A0A1G2FIE0</accession>
<dbReference type="AlphaFoldDB" id="A0A1G2FIE0"/>
<dbReference type="SUPFAM" id="SSF102114">
    <property type="entry name" value="Radical SAM enzymes"/>
    <property type="match status" value="1"/>
</dbReference>
<dbReference type="Pfam" id="PF04055">
    <property type="entry name" value="Radical_SAM"/>
    <property type="match status" value="1"/>
</dbReference>
<dbReference type="PROSITE" id="PS51918">
    <property type="entry name" value="RADICAL_SAM"/>
    <property type="match status" value="1"/>
</dbReference>
<evidence type="ECO:0000256" key="4">
    <source>
        <dbReference type="ARBA" id="ARBA00023014"/>
    </source>
</evidence>
<keyword evidence="1" id="KW-0949">S-adenosyl-L-methionine</keyword>
<comment type="caution">
    <text evidence="6">The sequence shown here is derived from an EMBL/GenBank/DDBJ whole genome shotgun (WGS) entry which is preliminary data.</text>
</comment>
<organism evidence="6 7">
    <name type="scientific">Candidatus Portnoybacteria bacterium RIFCSPHIGHO2_12_FULL_38_9</name>
    <dbReference type="NCBI Taxonomy" id="1801997"/>
    <lineage>
        <taxon>Bacteria</taxon>
        <taxon>Candidatus Portnoyibacteriota</taxon>
    </lineage>
</organism>
<keyword evidence="2" id="KW-0479">Metal-binding</keyword>
<sequence>MNKKVIRFQGLSFREELEKERMDFVNQPIYLSLVPWEFCNWDCRYCHQDRRVKEGGELTLEEMKIIISEAAELGIRSVLFLGGEVLLKKIWGISRKVIEAIHGAGMITVIYTNGSQITKEMAEFLADQNVSIALKCDTLIPRKYDYLVGKKGAYKQFRQALDIIQQTSIGKVVCKSDNQRMVRILLSTVGCGLNVDEYVSIARFATEQNARWMMESLNCHGDAVPNIQELAVDALKHAQSMKLALGLNPAQFFDGGASTNGCRLFSGITIRKKGEIAICPQDYNFLGNIREVGLRDAWGLIQNKIFSAQLRKKWINGCPLKTKRKEVIEMTEELKKIILQLGINSELRKKFFAGEKENILSRHNLTDEERKCLREISEDQLPGLVSKVVQSPELSGIGDIRI</sequence>
<dbReference type="EMBL" id="MHNB01000008">
    <property type="protein sequence ID" value="OGZ37420.1"/>
    <property type="molecule type" value="Genomic_DNA"/>
</dbReference>
<dbReference type="GO" id="GO:0051536">
    <property type="term" value="F:iron-sulfur cluster binding"/>
    <property type="evidence" value="ECO:0007669"/>
    <property type="project" value="UniProtKB-KW"/>
</dbReference>
<dbReference type="InterPro" id="IPR007197">
    <property type="entry name" value="rSAM"/>
</dbReference>
<evidence type="ECO:0000313" key="6">
    <source>
        <dbReference type="EMBL" id="OGZ37420.1"/>
    </source>
</evidence>
<name>A0A1G2FIE0_9BACT</name>
<keyword evidence="4" id="KW-0411">Iron-sulfur</keyword>
<dbReference type="GO" id="GO:0046872">
    <property type="term" value="F:metal ion binding"/>
    <property type="evidence" value="ECO:0007669"/>
    <property type="project" value="UniProtKB-KW"/>
</dbReference>
<dbReference type="CDD" id="cd21109">
    <property type="entry name" value="SPASM"/>
    <property type="match status" value="1"/>
</dbReference>
<protein>
    <recommendedName>
        <fullName evidence="5">Radical SAM core domain-containing protein</fullName>
    </recommendedName>
</protein>
<dbReference type="PANTHER" id="PTHR11228">
    <property type="entry name" value="RADICAL SAM DOMAIN PROTEIN"/>
    <property type="match status" value="1"/>
</dbReference>
<feature type="domain" description="Radical SAM core" evidence="5">
    <location>
        <begin position="23"/>
        <end position="248"/>
    </location>
</feature>
<dbReference type="Gene3D" id="3.20.20.70">
    <property type="entry name" value="Aldolase class I"/>
    <property type="match status" value="1"/>
</dbReference>
<dbReference type="STRING" id="1801997.A3J64_01765"/>
<dbReference type="Proteomes" id="UP000177061">
    <property type="component" value="Unassembled WGS sequence"/>
</dbReference>
<dbReference type="InterPro" id="IPR050377">
    <property type="entry name" value="Radical_SAM_PqqE_MftC-like"/>
</dbReference>
<dbReference type="GO" id="GO:0003824">
    <property type="term" value="F:catalytic activity"/>
    <property type="evidence" value="ECO:0007669"/>
    <property type="project" value="InterPro"/>
</dbReference>
<evidence type="ECO:0000256" key="3">
    <source>
        <dbReference type="ARBA" id="ARBA00023004"/>
    </source>
</evidence>
<dbReference type="SFLD" id="SFLDG01067">
    <property type="entry name" value="SPASM/twitch_domain_containing"/>
    <property type="match status" value="1"/>
</dbReference>
<dbReference type="CDD" id="cd01335">
    <property type="entry name" value="Radical_SAM"/>
    <property type="match status" value="1"/>
</dbReference>